<dbReference type="PANTHER" id="PTHR32301:SF6">
    <property type="entry name" value="GOLVESIN-RELATED"/>
    <property type="match status" value="1"/>
</dbReference>
<evidence type="ECO:0000313" key="1">
    <source>
        <dbReference type="EMBL" id="MFC0561984.1"/>
    </source>
</evidence>
<evidence type="ECO:0000313" key="2">
    <source>
        <dbReference type="Proteomes" id="UP001589833"/>
    </source>
</evidence>
<keyword evidence="2" id="KW-1185">Reference proteome</keyword>
<comment type="caution">
    <text evidence="1">The sequence shown here is derived from an EMBL/GenBank/DDBJ whole genome shotgun (WGS) entry which is preliminary data.</text>
</comment>
<dbReference type="InterPro" id="IPR027417">
    <property type="entry name" value="P-loop_NTPase"/>
</dbReference>
<dbReference type="Gene3D" id="3.40.50.300">
    <property type="entry name" value="P-loop containing nucleotide triphosphate hydrolases"/>
    <property type="match status" value="1"/>
</dbReference>
<protein>
    <submittedName>
        <fullName evidence="1">Sulfotransferase family 2 domain-containing protein</fullName>
    </submittedName>
</protein>
<organism evidence="1 2">
    <name type="scientific">Halalkalibacter alkalisediminis</name>
    <dbReference type="NCBI Taxonomy" id="935616"/>
    <lineage>
        <taxon>Bacteria</taxon>
        <taxon>Bacillati</taxon>
        <taxon>Bacillota</taxon>
        <taxon>Bacilli</taxon>
        <taxon>Bacillales</taxon>
        <taxon>Bacillaceae</taxon>
        <taxon>Halalkalibacter</taxon>
    </lineage>
</organism>
<gene>
    <name evidence="1" type="ORF">ACFFH4_24240</name>
</gene>
<dbReference type="InterPro" id="IPR005331">
    <property type="entry name" value="Sulfotransferase"/>
</dbReference>
<accession>A0ABV6NMS4</accession>
<reference evidence="1 2" key="1">
    <citation type="submission" date="2024-09" db="EMBL/GenBank/DDBJ databases">
        <authorList>
            <person name="Sun Q."/>
            <person name="Mori K."/>
        </authorList>
    </citation>
    <scope>NUCLEOTIDE SEQUENCE [LARGE SCALE GENOMIC DNA]</scope>
    <source>
        <strain evidence="1 2">NCAIM B.02301</strain>
    </source>
</reference>
<dbReference type="Pfam" id="PF03567">
    <property type="entry name" value="Sulfotransfer_2"/>
    <property type="match status" value="1"/>
</dbReference>
<dbReference type="PANTHER" id="PTHR32301">
    <property type="entry name" value="COUNTIN RECEPTOR CNR3-RELATED"/>
    <property type="match status" value="1"/>
</dbReference>
<dbReference type="InterPro" id="IPR053259">
    <property type="entry name" value="Golvesin-related_Golgi"/>
</dbReference>
<dbReference type="SUPFAM" id="SSF52540">
    <property type="entry name" value="P-loop containing nucleoside triphosphate hydrolases"/>
    <property type="match status" value="1"/>
</dbReference>
<dbReference type="Proteomes" id="UP001589833">
    <property type="component" value="Unassembled WGS sequence"/>
</dbReference>
<sequence length="246" mass="29171">MIIVQRNKILIHLHTPKTAGTTLRKIITNNYHNSSYNVYLDESKRKERLRSLSKKNVSCIQGHFPFGIHKYLSKPCTYITMLRNPIDRVISEYYFIRRGTRHRLHQEVMKLSLEQYLRRPESMNVQTRYISGARGPLTRQHLEIAKKNIQKYFSIVGITEMFNESLFLMKNKFGWQNTSYEKENVTKARPSLNQISKTTLTELEKQNKLDIELYLFAKRLLEQKLINLDQQSKQELNTFLSKSNNQ</sequence>
<dbReference type="RefSeq" id="WP_390187555.1">
    <property type="nucleotide sequence ID" value="NZ_JBHLTR010000097.1"/>
</dbReference>
<name>A0ABV6NMS4_9BACI</name>
<dbReference type="EMBL" id="JBHLTR010000097">
    <property type="protein sequence ID" value="MFC0561984.1"/>
    <property type="molecule type" value="Genomic_DNA"/>
</dbReference>
<proteinExistence type="predicted"/>